<feature type="transmembrane region" description="Helical" evidence="3">
    <location>
        <begin position="203"/>
        <end position="223"/>
    </location>
</feature>
<comment type="subcellular location">
    <subcellularLocation>
        <location evidence="1">Endomembrane system</location>
        <topology evidence="1">Multi-pass membrane protein</topology>
    </subcellularLocation>
</comment>
<keyword evidence="5" id="KW-1185">Reference proteome</keyword>
<feature type="transmembrane region" description="Helical" evidence="3">
    <location>
        <begin position="42"/>
        <end position="60"/>
    </location>
</feature>
<evidence type="ECO:0000256" key="2">
    <source>
        <dbReference type="ARBA" id="ARBA00022448"/>
    </source>
</evidence>
<reference evidence="4 5" key="1">
    <citation type="submission" date="2021-06" db="EMBL/GenBank/DDBJ databases">
        <authorList>
            <person name="Kallberg Y."/>
            <person name="Tangrot J."/>
            <person name="Rosling A."/>
        </authorList>
    </citation>
    <scope>NUCLEOTIDE SEQUENCE [LARGE SCALE GENOMIC DNA]</scope>
    <source>
        <strain evidence="4 5">120-4 pot B 10/14</strain>
    </source>
</reference>
<keyword evidence="3" id="KW-0472">Membrane</keyword>
<comment type="caution">
    <text evidence="4">The sequence shown here is derived from an EMBL/GenBank/DDBJ whole genome shotgun (WGS) entry which is preliminary data.</text>
</comment>
<feature type="transmembrane region" description="Helical" evidence="3">
    <location>
        <begin position="80"/>
        <end position="106"/>
    </location>
</feature>
<organism evidence="4 5">
    <name type="scientific">Gigaspora margarita</name>
    <dbReference type="NCBI Taxonomy" id="4874"/>
    <lineage>
        <taxon>Eukaryota</taxon>
        <taxon>Fungi</taxon>
        <taxon>Fungi incertae sedis</taxon>
        <taxon>Mucoromycota</taxon>
        <taxon>Glomeromycotina</taxon>
        <taxon>Glomeromycetes</taxon>
        <taxon>Diversisporales</taxon>
        <taxon>Gigasporaceae</taxon>
        <taxon>Gigaspora</taxon>
    </lineage>
</organism>
<keyword evidence="2" id="KW-0813">Transport</keyword>
<dbReference type="PANTHER" id="PTHR43337">
    <property type="entry name" value="XANTHINE/URACIL PERMEASE C887.17-RELATED"/>
    <property type="match status" value="1"/>
</dbReference>
<dbReference type="PANTHER" id="PTHR43337:SF1">
    <property type="entry name" value="XANTHINE_URACIL PERMEASE C887.17-RELATED"/>
    <property type="match status" value="1"/>
</dbReference>
<dbReference type="EMBL" id="CAJVQB010021528">
    <property type="protein sequence ID" value="CAG8797307.1"/>
    <property type="molecule type" value="Genomic_DNA"/>
</dbReference>
<keyword evidence="3" id="KW-1133">Transmembrane helix</keyword>
<evidence type="ECO:0000256" key="3">
    <source>
        <dbReference type="SAM" id="Phobius"/>
    </source>
</evidence>
<dbReference type="Proteomes" id="UP000789901">
    <property type="component" value="Unassembled WGS sequence"/>
</dbReference>
<evidence type="ECO:0000313" key="4">
    <source>
        <dbReference type="EMBL" id="CAG8797307.1"/>
    </source>
</evidence>
<keyword evidence="3" id="KW-0812">Transmembrane</keyword>
<gene>
    <name evidence="4" type="ORF">GMARGA_LOCUS22362</name>
</gene>
<proteinExistence type="predicted"/>
<evidence type="ECO:0000313" key="5">
    <source>
        <dbReference type="Proteomes" id="UP000789901"/>
    </source>
</evidence>
<accession>A0ABN7VT56</accession>
<sequence length="294" mass="32128">MNLEKLNRVVAKTSFGKYFKLENSGASNTHNTQFTTELRTRLTTFFAMAYIVAVNASIVADSDYAVYQMVVKKDIITATAAISCLATAIIGVFANLLLGLNAYFAYIVAGFHSGDKVQYQTTIAAIFFEMAKFGGFTDETGNFEGATATYICDASSISISTIFGLPPVIAYVESGAGIIEVIVGSLIVRSIKNINWDYVGDAVSSFLTIAIIPLIFNIAYSLIADGPSNEGLLPLWLIDIISKAQKIKKPATTMETEKIEIPKEQMNNKANYEVNNEVNNKVNNEVNNEIKMKM</sequence>
<dbReference type="InterPro" id="IPR045018">
    <property type="entry name" value="Azg-like"/>
</dbReference>
<protein>
    <submittedName>
        <fullName evidence="4">7522_t:CDS:1</fullName>
    </submittedName>
</protein>
<name>A0ABN7VT56_GIGMA</name>
<evidence type="ECO:0000256" key="1">
    <source>
        <dbReference type="ARBA" id="ARBA00004127"/>
    </source>
</evidence>